<sequence>MNRHPWLRRARVLAPLALALALPAQAGLLAITNAKLYTVSGGALENATLLIRNDLIEAVGVGLPVPEGAKVIDAAGASVTPGLFDAYTHIGLEEISGIDETRDDAGGNPRYSAALDVLDGLNPRSVLIPVNRIEGITQAMSAPTTGEGGPLLAGRGAVINLGQLGPQNFIARAHAAQFVPFGEAAMAQLHGGRPTVLLALREAFQEVRNGGHSGVQRDSLLGALDIEALRPVLSGEQPLVVDVQRAADIRALLKFADDYGIKLVIHGGAEAHLVARELAEKQVPVILDPTYNLPIHFEALAARADAAAILHRAGVLLAFSAASDMGSHNSRNIRQLAGNAVAYGLPWSAALAAVTLNPAKVYGLDSTVGSLEAGKQANFVIWDGDPLEVTSFPKQVYAAGVAIPMSSRQTQLRDRYGKR</sequence>
<feature type="chain" id="PRO_5018100374" evidence="1">
    <location>
        <begin position="27"/>
        <end position="419"/>
    </location>
</feature>
<dbReference type="PANTHER" id="PTHR43135">
    <property type="entry name" value="ALPHA-D-RIBOSE 1-METHYLPHOSPHONATE 5-TRIPHOSPHATE DIPHOSPHATASE"/>
    <property type="match status" value="1"/>
</dbReference>
<dbReference type="SUPFAM" id="SSF51556">
    <property type="entry name" value="Metallo-dependent hydrolases"/>
    <property type="match status" value="1"/>
</dbReference>
<dbReference type="EMBL" id="RJVO01000002">
    <property type="protein sequence ID" value="ROH92058.1"/>
    <property type="molecule type" value="Genomic_DNA"/>
</dbReference>
<dbReference type="Pfam" id="PF01979">
    <property type="entry name" value="Amidohydro_1"/>
    <property type="match status" value="1"/>
</dbReference>
<dbReference type="SUPFAM" id="SSF51338">
    <property type="entry name" value="Composite domain of metallo-dependent hydrolases"/>
    <property type="match status" value="1"/>
</dbReference>
<dbReference type="InterPro" id="IPR006680">
    <property type="entry name" value="Amidohydro-rel"/>
</dbReference>
<evidence type="ECO:0000259" key="2">
    <source>
        <dbReference type="Pfam" id="PF01979"/>
    </source>
</evidence>
<evidence type="ECO:0000313" key="3">
    <source>
        <dbReference type="EMBL" id="ROH92058.1"/>
    </source>
</evidence>
<feature type="signal peptide" evidence="1">
    <location>
        <begin position="1"/>
        <end position="26"/>
    </location>
</feature>
<organism evidence="3 4">
    <name type="scientific">Stagnimonas aquatica</name>
    <dbReference type="NCBI Taxonomy" id="2689987"/>
    <lineage>
        <taxon>Bacteria</taxon>
        <taxon>Pseudomonadati</taxon>
        <taxon>Pseudomonadota</taxon>
        <taxon>Gammaproteobacteria</taxon>
        <taxon>Nevskiales</taxon>
        <taxon>Nevskiaceae</taxon>
        <taxon>Stagnimonas</taxon>
    </lineage>
</organism>
<dbReference type="RefSeq" id="WP_123211101.1">
    <property type="nucleotide sequence ID" value="NZ_RJVO01000002.1"/>
</dbReference>
<dbReference type="InParanoid" id="A0A3N0VIL7"/>
<reference evidence="3 4" key="1">
    <citation type="submission" date="2018-10" db="EMBL/GenBank/DDBJ databases">
        <authorList>
            <person name="Chen W.-M."/>
        </authorList>
    </citation>
    <scope>NUCLEOTIDE SEQUENCE [LARGE SCALE GENOMIC DNA]</scope>
    <source>
        <strain evidence="3 4">THS-13</strain>
    </source>
</reference>
<dbReference type="InterPro" id="IPR032466">
    <property type="entry name" value="Metal_Hydrolase"/>
</dbReference>
<keyword evidence="1" id="KW-0732">Signal</keyword>
<dbReference type="GO" id="GO:0016810">
    <property type="term" value="F:hydrolase activity, acting on carbon-nitrogen (but not peptide) bonds"/>
    <property type="evidence" value="ECO:0007669"/>
    <property type="project" value="InterPro"/>
</dbReference>
<protein>
    <submittedName>
        <fullName evidence="3">Amidohydrolase</fullName>
    </submittedName>
</protein>
<gene>
    <name evidence="3" type="ORF">ED208_06735</name>
</gene>
<dbReference type="InterPro" id="IPR051781">
    <property type="entry name" value="Metallo-dep_Hydrolase"/>
</dbReference>
<dbReference type="InterPro" id="IPR011059">
    <property type="entry name" value="Metal-dep_hydrolase_composite"/>
</dbReference>
<dbReference type="AlphaFoldDB" id="A0A3N0VIL7"/>
<evidence type="ECO:0000256" key="1">
    <source>
        <dbReference type="SAM" id="SignalP"/>
    </source>
</evidence>
<evidence type="ECO:0000313" key="4">
    <source>
        <dbReference type="Proteomes" id="UP000282106"/>
    </source>
</evidence>
<dbReference type="Gene3D" id="3.20.20.140">
    <property type="entry name" value="Metal-dependent hydrolases"/>
    <property type="match status" value="1"/>
</dbReference>
<feature type="domain" description="Amidohydrolase-related" evidence="2">
    <location>
        <begin position="284"/>
        <end position="388"/>
    </location>
</feature>
<dbReference type="Proteomes" id="UP000282106">
    <property type="component" value="Unassembled WGS sequence"/>
</dbReference>
<comment type="caution">
    <text evidence="3">The sequence shown here is derived from an EMBL/GenBank/DDBJ whole genome shotgun (WGS) entry which is preliminary data.</text>
</comment>
<proteinExistence type="predicted"/>
<dbReference type="PANTHER" id="PTHR43135:SF3">
    <property type="entry name" value="ALPHA-D-RIBOSE 1-METHYLPHOSPHONATE 5-TRIPHOSPHATE DIPHOSPHATASE"/>
    <property type="match status" value="1"/>
</dbReference>
<name>A0A3N0VIL7_9GAMM</name>
<keyword evidence="3" id="KW-0378">Hydrolase</keyword>
<keyword evidence="4" id="KW-1185">Reference proteome</keyword>
<accession>A0A3N0VIL7</accession>